<keyword evidence="3" id="KW-1185">Reference proteome</keyword>
<evidence type="ECO:0000313" key="3">
    <source>
        <dbReference type="Proteomes" id="UP000652761"/>
    </source>
</evidence>
<reference evidence="2" key="1">
    <citation type="submission" date="2017-07" db="EMBL/GenBank/DDBJ databases">
        <title>Taro Niue Genome Assembly and Annotation.</title>
        <authorList>
            <person name="Atibalentja N."/>
            <person name="Keating K."/>
            <person name="Fields C.J."/>
        </authorList>
    </citation>
    <scope>NUCLEOTIDE SEQUENCE</scope>
    <source>
        <strain evidence="2">Niue_2</strain>
        <tissue evidence="2">Leaf</tissue>
    </source>
</reference>
<comment type="caution">
    <text evidence="2">The sequence shown here is derived from an EMBL/GenBank/DDBJ whole genome shotgun (WGS) entry which is preliminary data.</text>
</comment>
<organism evidence="2 3">
    <name type="scientific">Colocasia esculenta</name>
    <name type="common">Wild taro</name>
    <name type="synonym">Arum esculentum</name>
    <dbReference type="NCBI Taxonomy" id="4460"/>
    <lineage>
        <taxon>Eukaryota</taxon>
        <taxon>Viridiplantae</taxon>
        <taxon>Streptophyta</taxon>
        <taxon>Embryophyta</taxon>
        <taxon>Tracheophyta</taxon>
        <taxon>Spermatophyta</taxon>
        <taxon>Magnoliopsida</taxon>
        <taxon>Liliopsida</taxon>
        <taxon>Araceae</taxon>
        <taxon>Aroideae</taxon>
        <taxon>Colocasieae</taxon>
        <taxon>Colocasia</taxon>
    </lineage>
</organism>
<dbReference type="EMBL" id="NMUH01000081">
    <property type="protein sequence ID" value="MQL70895.1"/>
    <property type="molecule type" value="Genomic_DNA"/>
</dbReference>
<feature type="region of interest" description="Disordered" evidence="1">
    <location>
        <begin position="1"/>
        <end position="22"/>
    </location>
</feature>
<name>A0A843TIP6_COLES</name>
<dbReference type="AlphaFoldDB" id="A0A843TIP6"/>
<accession>A0A843TIP6</accession>
<gene>
    <name evidence="2" type="ORF">Taro_003195</name>
</gene>
<evidence type="ECO:0000256" key="1">
    <source>
        <dbReference type="SAM" id="MobiDB-lite"/>
    </source>
</evidence>
<protein>
    <submittedName>
        <fullName evidence="2">Uncharacterized protein</fullName>
    </submittedName>
</protein>
<proteinExistence type="predicted"/>
<dbReference type="Proteomes" id="UP000652761">
    <property type="component" value="Unassembled WGS sequence"/>
</dbReference>
<sequence length="80" mass="8876">MISRQRGVTAEDEEAVASVSPEPSQQAFAARLRANPSRVLLRRGGRNRAAAQVFLNSKIPFYCSKTKVYMYLKSLGKSQS</sequence>
<evidence type="ECO:0000313" key="2">
    <source>
        <dbReference type="EMBL" id="MQL70895.1"/>
    </source>
</evidence>